<keyword evidence="2" id="KW-1185">Reference proteome</keyword>
<proteinExistence type="predicted"/>
<evidence type="ECO:0000313" key="1">
    <source>
        <dbReference type="EMBL" id="OCH99048.1"/>
    </source>
</evidence>
<protein>
    <submittedName>
        <fullName evidence="1">Uncharacterized protein</fullName>
    </submittedName>
</protein>
<dbReference type="Proteomes" id="UP000093336">
    <property type="component" value="Unassembled WGS sequence"/>
</dbReference>
<evidence type="ECO:0000313" key="2">
    <source>
        <dbReference type="Proteomes" id="UP000093336"/>
    </source>
</evidence>
<accession>A0ABX2XWL8</accession>
<organism evidence="1 2">
    <name type="scientific">Legionella jamestowniensis</name>
    <dbReference type="NCBI Taxonomy" id="455"/>
    <lineage>
        <taxon>Bacteria</taxon>
        <taxon>Pseudomonadati</taxon>
        <taxon>Pseudomonadota</taxon>
        <taxon>Gammaproteobacteria</taxon>
        <taxon>Legionellales</taxon>
        <taxon>Legionellaceae</taxon>
        <taxon>Legionella</taxon>
    </lineage>
</organism>
<dbReference type="RefSeq" id="WP_065620465.1">
    <property type="nucleotide sequence ID" value="NZ_LYOZ01000003.1"/>
</dbReference>
<gene>
    <name evidence="1" type="ORF">A8135_09910</name>
</gene>
<dbReference type="EMBL" id="LYOZ01000003">
    <property type="protein sequence ID" value="OCH99048.1"/>
    <property type="molecule type" value="Genomic_DNA"/>
</dbReference>
<name>A0ABX2XWL8_9GAMM</name>
<reference evidence="1 2" key="1">
    <citation type="submission" date="2016-05" db="EMBL/GenBank/DDBJ databases">
        <authorList>
            <person name="Prochazka B."/>
            <person name="Indra A."/>
            <person name="Hasenberger P."/>
            <person name="Blaschitz M."/>
            <person name="Wagner L."/>
            <person name="Wewalka G."/>
            <person name="Sorschag S."/>
            <person name="Schmid D."/>
            <person name="Ruppitsch W."/>
        </authorList>
    </citation>
    <scope>NUCLEOTIDE SEQUENCE [LARGE SCALE GENOMIC DNA]</scope>
    <source>
        <strain evidence="1 2">974010_12</strain>
    </source>
</reference>
<comment type="caution">
    <text evidence="1">The sequence shown here is derived from an EMBL/GenBank/DDBJ whole genome shotgun (WGS) entry which is preliminary data.</text>
</comment>
<sequence length="97" mass="11303">MANFIVQLENALQDEQLLQKFILDIQQKKLWFPKLNQAHNFSLNLLSNWLQHAKVSKELLSTLCSSWQNDILAQMQEASSDENATYPSILPTKFTFY</sequence>